<sequence>MTTELGLVLGLLAAAVVMFALGRPRMDAVALIMLVALPFTGVVTVPETLAGFADPNIILIAALFVIGEGLVRTGVAQGLGDWLARRAGTSEPRLIALLMLVAGGIGAFMSSTGVVAIFIPIVLRIARRAAIPAGRLMMPLSMAALISGMLTLVATAPNLVVHAELMRRGHEGFGFFDFTPFGLPILALAVIYMILARRLLGPGQAQADPQRRPLSGWVEEYDLAGRERRLRLLPGSPLAGQRLDTADLRGSAGINIIAIERPGRFRPALVRPTAATVLQAGDVLFLDLQSGGFDVAGFARSHGLQEVPLTGRYFHDASQEIGMAEVMIPATSRMIGQTVTGLRFRSRYGLAVIGMKHGSIPVAGPVTGERLRAGDTLLTVGPWRAIRRLQEERRDLLLLDLPAEFDDAVPARSRAPMAVGVLVLVIALMVTGAVPNVLAALIGCLLLGLAGCIDMTAAYRSIHWQSLILIVGMLPFSIALDRTGGIEIAAGALVGLAGDAGPRLMLAMIFVATAVLGLFISNTATAVLMAPVALAIAEGLGASPYPFAMTVALAASAAFMTPVSSPVNTLVVGPGGYGFGDFLRLGVPFTIITLGVAVLLVPVLLPF</sequence>
<feature type="transmembrane region" description="Helical" evidence="7">
    <location>
        <begin position="28"/>
        <end position="45"/>
    </location>
</feature>
<proteinExistence type="predicted"/>
<dbReference type="Gene3D" id="3.30.70.1450">
    <property type="entry name" value="Regulator of K+ conductance, C-terminal domain"/>
    <property type="match status" value="2"/>
</dbReference>
<keyword evidence="4" id="KW-0677">Repeat</keyword>
<feature type="transmembrane region" description="Helical" evidence="7">
    <location>
        <begin position="504"/>
        <end position="537"/>
    </location>
</feature>
<evidence type="ECO:0000256" key="3">
    <source>
        <dbReference type="ARBA" id="ARBA00022692"/>
    </source>
</evidence>
<dbReference type="InterPro" id="IPR051679">
    <property type="entry name" value="DASS-Related_Transporters"/>
</dbReference>
<accession>A0ABW4S1P0</accession>
<dbReference type="PROSITE" id="PS51202">
    <property type="entry name" value="RCK_C"/>
    <property type="match status" value="2"/>
</dbReference>
<evidence type="ECO:0000256" key="6">
    <source>
        <dbReference type="ARBA" id="ARBA00023136"/>
    </source>
</evidence>
<dbReference type="InterPro" id="IPR006037">
    <property type="entry name" value="RCK_C"/>
</dbReference>
<evidence type="ECO:0000256" key="1">
    <source>
        <dbReference type="ARBA" id="ARBA00004141"/>
    </source>
</evidence>
<keyword evidence="3 7" id="KW-0812">Transmembrane</keyword>
<gene>
    <name evidence="9" type="ORF">ACFSGJ_01200</name>
</gene>
<comment type="subcellular location">
    <subcellularLocation>
        <location evidence="1">Membrane</location>
        <topology evidence="1">Multi-pass membrane protein</topology>
    </subcellularLocation>
</comment>
<feature type="transmembrane region" description="Helical" evidence="7">
    <location>
        <begin position="466"/>
        <end position="484"/>
    </location>
</feature>
<dbReference type="Pfam" id="PF02080">
    <property type="entry name" value="TrkA_C"/>
    <property type="match status" value="2"/>
</dbReference>
<dbReference type="RefSeq" id="WP_390258789.1">
    <property type="nucleotide sequence ID" value="NZ_JBHUGH010000001.1"/>
</dbReference>
<dbReference type="PROSITE" id="PS01271">
    <property type="entry name" value="NA_SULFATE"/>
    <property type="match status" value="1"/>
</dbReference>
<evidence type="ECO:0000259" key="8">
    <source>
        <dbReference type="PROSITE" id="PS51202"/>
    </source>
</evidence>
<feature type="transmembrane region" description="Helical" evidence="7">
    <location>
        <begin position="95"/>
        <end position="119"/>
    </location>
</feature>
<dbReference type="EMBL" id="JBHUGH010000001">
    <property type="protein sequence ID" value="MFD1910827.1"/>
    <property type="molecule type" value="Genomic_DNA"/>
</dbReference>
<dbReference type="Proteomes" id="UP001597353">
    <property type="component" value="Unassembled WGS sequence"/>
</dbReference>
<dbReference type="PANTHER" id="PTHR43652:SF1">
    <property type="entry name" value="RESPONSE REGULATOR"/>
    <property type="match status" value="1"/>
</dbReference>
<dbReference type="InterPro" id="IPR004680">
    <property type="entry name" value="Cit_transptr-like_dom"/>
</dbReference>
<dbReference type="PANTHER" id="PTHR43652">
    <property type="entry name" value="BASIC AMINO ACID ANTIPORTER YFCC-RELATED"/>
    <property type="match status" value="1"/>
</dbReference>
<name>A0ABW4S1P0_9RHOB</name>
<organism evidence="9 10">
    <name type="scientific">Halodurantibacterium flavum</name>
    <dbReference type="NCBI Taxonomy" id="1382802"/>
    <lineage>
        <taxon>Bacteria</taxon>
        <taxon>Pseudomonadati</taxon>
        <taxon>Pseudomonadota</taxon>
        <taxon>Alphaproteobacteria</taxon>
        <taxon>Rhodobacterales</taxon>
        <taxon>Paracoccaceae</taxon>
        <taxon>Halodurantibacterium</taxon>
    </lineage>
</organism>
<dbReference type="SUPFAM" id="SSF116726">
    <property type="entry name" value="TrkA C-terminal domain-like"/>
    <property type="match status" value="2"/>
</dbReference>
<evidence type="ECO:0000256" key="7">
    <source>
        <dbReference type="SAM" id="Phobius"/>
    </source>
</evidence>
<comment type="caution">
    <text evidence="9">The sequence shown here is derived from an EMBL/GenBank/DDBJ whole genome shotgun (WGS) entry which is preliminary data.</text>
</comment>
<evidence type="ECO:0000313" key="9">
    <source>
        <dbReference type="EMBL" id="MFD1910827.1"/>
    </source>
</evidence>
<reference evidence="10" key="1">
    <citation type="journal article" date="2019" name="Int. J. Syst. Evol. Microbiol.">
        <title>The Global Catalogue of Microorganisms (GCM) 10K type strain sequencing project: providing services to taxonomists for standard genome sequencing and annotation.</title>
        <authorList>
            <consortium name="The Broad Institute Genomics Platform"/>
            <consortium name="The Broad Institute Genome Sequencing Center for Infectious Disease"/>
            <person name="Wu L."/>
            <person name="Ma J."/>
        </authorList>
    </citation>
    <scope>NUCLEOTIDE SEQUENCE [LARGE SCALE GENOMIC DNA]</scope>
    <source>
        <strain evidence="10">CGMCC 4.7242</strain>
    </source>
</reference>
<feature type="transmembrane region" description="Helical" evidence="7">
    <location>
        <begin position="173"/>
        <end position="195"/>
    </location>
</feature>
<feature type="transmembrane region" description="Helical" evidence="7">
    <location>
        <begin position="57"/>
        <end position="75"/>
    </location>
</feature>
<feature type="transmembrane region" description="Helical" evidence="7">
    <location>
        <begin position="140"/>
        <end position="161"/>
    </location>
</feature>
<evidence type="ECO:0000256" key="5">
    <source>
        <dbReference type="ARBA" id="ARBA00022989"/>
    </source>
</evidence>
<keyword evidence="5 7" id="KW-1133">Transmembrane helix</keyword>
<feature type="transmembrane region" description="Helical" evidence="7">
    <location>
        <begin position="544"/>
        <end position="565"/>
    </location>
</feature>
<feature type="transmembrane region" description="Helical" evidence="7">
    <location>
        <begin position="5"/>
        <end position="22"/>
    </location>
</feature>
<keyword evidence="6 7" id="KW-0472">Membrane</keyword>
<dbReference type="Pfam" id="PF03600">
    <property type="entry name" value="CitMHS"/>
    <property type="match status" value="1"/>
</dbReference>
<protein>
    <submittedName>
        <fullName evidence="9">SLC13 family permease</fullName>
    </submittedName>
</protein>
<feature type="transmembrane region" description="Helical" evidence="7">
    <location>
        <begin position="440"/>
        <end position="459"/>
    </location>
</feature>
<keyword evidence="10" id="KW-1185">Reference proteome</keyword>
<feature type="transmembrane region" description="Helical" evidence="7">
    <location>
        <begin position="585"/>
        <end position="605"/>
    </location>
</feature>
<keyword evidence="2" id="KW-0813">Transport</keyword>
<dbReference type="InterPro" id="IPR031312">
    <property type="entry name" value="Na/sul_symport_CS"/>
</dbReference>
<feature type="domain" description="RCK C-terminal" evidence="8">
    <location>
        <begin position="311"/>
        <end position="395"/>
    </location>
</feature>
<evidence type="ECO:0000256" key="4">
    <source>
        <dbReference type="ARBA" id="ARBA00022737"/>
    </source>
</evidence>
<dbReference type="InterPro" id="IPR036721">
    <property type="entry name" value="RCK_C_sf"/>
</dbReference>
<evidence type="ECO:0000313" key="10">
    <source>
        <dbReference type="Proteomes" id="UP001597353"/>
    </source>
</evidence>
<evidence type="ECO:0000256" key="2">
    <source>
        <dbReference type="ARBA" id="ARBA00022448"/>
    </source>
</evidence>
<feature type="domain" description="RCK C-terminal" evidence="8">
    <location>
        <begin position="215"/>
        <end position="304"/>
    </location>
</feature>